<proteinExistence type="predicted"/>
<name>A0A8S5T727_9CAUD</name>
<organism evidence="1">
    <name type="scientific">Siphoviridae sp. ctxMM9</name>
    <dbReference type="NCBI Taxonomy" id="2827973"/>
    <lineage>
        <taxon>Viruses</taxon>
        <taxon>Duplodnaviria</taxon>
        <taxon>Heunggongvirae</taxon>
        <taxon>Uroviricota</taxon>
        <taxon>Caudoviricetes</taxon>
    </lineage>
</organism>
<accession>A0A8S5T727</accession>
<evidence type="ECO:0000313" key="1">
    <source>
        <dbReference type="EMBL" id="DAF58783.1"/>
    </source>
</evidence>
<dbReference type="EMBL" id="BK032759">
    <property type="protein sequence ID" value="DAF58783.1"/>
    <property type="molecule type" value="Genomic_DNA"/>
</dbReference>
<sequence>MKKKQKKARASPRIFWTCARPEGSIRQNKRKEKLEKAINREMKGDY</sequence>
<reference evidence="1" key="1">
    <citation type="journal article" date="2021" name="Proc. Natl. Acad. Sci. U.S.A.">
        <title>A Catalog of Tens of Thousands of Viruses from Human Metagenomes Reveals Hidden Associations with Chronic Diseases.</title>
        <authorList>
            <person name="Tisza M.J."/>
            <person name="Buck C.B."/>
        </authorList>
    </citation>
    <scope>NUCLEOTIDE SEQUENCE</scope>
    <source>
        <strain evidence="1">CtxMM9</strain>
    </source>
</reference>
<protein>
    <submittedName>
        <fullName evidence="1">Uncharacterized protein</fullName>
    </submittedName>
</protein>